<name>A0AAV2A722_9ARAC</name>
<comment type="caution">
    <text evidence="1">The sequence shown here is derived from an EMBL/GenBank/DDBJ whole genome shotgun (WGS) entry which is preliminary data.</text>
</comment>
<accession>A0AAV2A722</accession>
<keyword evidence="2" id="KW-1185">Reference proteome</keyword>
<evidence type="ECO:0000313" key="1">
    <source>
        <dbReference type="EMBL" id="CAL1279467.1"/>
    </source>
</evidence>
<protein>
    <submittedName>
        <fullName evidence="1">Uncharacterized protein</fullName>
    </submittedName>
</protein>
<dbReference type="EMBL" id="CAXIEN010000122">
    <property type="protein sequence ID" value="CAL1279467.1"/>
    <property type="molecule type" value="Genomic_DNA"/>
</dbReference>
<proteinExistence type="predicted"/>
<dbReference type="AlphaFoldDB" id="A0AAV2A722"/>
<dbReference type="Proteomes" id="UP001497382">
    <property type="component" value="Unassembled WGS sequence"/>
</dbReference>
<gene>
    <name evidence="1" type="ORF">LARSCL_LOCUS10381</name>
</gene>
<evidence type="ECO:0000313" key="2">
    <source>
        <dbReference type="Proteomes" id="UP001497382"/>
    </source>
</evidence>
<organism evidence="1 2">
    <name type="scientific">Larinioides sclopetarius</name>
    <dbReference type="NCBI Taxonomy" id="280406"/>
    <lineage>
        <taxon>Eukaryota</taxon>
        <taxon>Metazoa</taxon>
        <taxon>Ecdysozoa</taxon>
        <taxon>Arthropoda</taxon>
        <taxon>Chelicerata</taxon>
        <taxon>Arachnida</taxon>
        <taxon>Araneae</taxon>
        <taxon>Araneomorphae</taxon>
        <taxon>Entelegynae</taxon>
        <taxon>Araneoidea</taxon>
        <taxon>Araneidae</taxon>
        <taxon>Larinioides</taxon>
    </lineage>
</organism>
<sequence length="54" mass="6321">MPKSSSTTFVTRPFHVSHQFIRLRSSLDFASSNKKKENICCCERLCIGRREKLF</sequence>
<reference evidence="1 2" key="1">
    <citation type="submission" date="2024-04" db="EMBL/GenBank/DDBJ databases">
        <authorList>
            <person name="Rising A."/>
            <person name="Reimegard J."/>
            <person name="Sonavane S."/>
            <person name="Akerstrom W."/>
            <person name="Nylinder S."/>
            <person name="Hedman E."/>
            <person name="Kallberg Y."/>
        </authorList>
    </citation>
    <scope>NUCLEOTIDE SEQUENCE [LARGE SCALE GENOMIC DNA]</scope>
</reference>